<evidence type="ECO:0000256" key="1">
    <source>
        <dbReference type="SAM" id="Phobius"/>
    </source>
</evidence>
<keyword evidence="1" id="KW-0812">Transmembrane</keyword>
<evidence type="ECO:0000313" key="2">
    <source>
        <dbReference type="EMBL" id="ETO07318.1"/>
    </source>
</evidence>
<protein>
    <submittedName>
        <fullName evidence="2">Uncharacterized protein</fullName>
    </submittedName>
</protein>
<keyword evidence="3" id="KW-1185">Reference proteome</keyword>
<reference evidence="2 3" key="1">
    <citation type="journal article" date="2013" name="Curr. Biol.">
        <title>The Genome of the Foraminiferan Reticulomyxa filosa.</title>
        <authorList>
            <person name="Glockner G."/>
            <person name="Hulsmann N."/>
            <person name="Schleicher M."/>
            <person name="Noegel A.A."/>
            <person name="Eichinger L."/>
            <person name="Gallinger C."/>
            <person name="Pawlowski J."/>
            <person name="Sierra R."/>
            <person name="Euteneuer U."/>
            <person name="Pillet L."/>
            <person name="Moustafa A."/>
            <person name="Platzer M."/>
            <person name="Groth M."/>
            <person name="Szafranski K."/>
            <person name="Schliwa M."/>
        </authorList>
    </citation>
    <scope>NUCLEOTIDE SEQUENCE [LARGE SCALE GENOMIC DNA]</scope>
</reference>
<name>X6LZG9_RETFI</name>
<gene>
    <name evidence="2" type="ORF">RFI_30075</name>
</gene>
<organism evidence="2 3">
    <name type="scientific">Reticulomyxa filosa</name>
    <dbReference type="NCBI Taxonomy" id="46433"/>
    <lineage>
        <taxon>Eukaryota</taxon>
        <taxon>Sar</taxon>
        <taxon>Rhizaria</taxon>
        <taxon>Retaria</taxon>
        <taxon>Foraminifera</taxon>
        <taxon>Monothalamids</taxon>
        <taxon>Reticulomyxidae</taxon>
        <taxon>Reticulomyxa</taxon>
    </lineage>
</organism>
<comment type="caution">
    <text evidence="2">The sequence shown here is derived from an EMBL/GenBank/DDBJ whole genome shotgun (WGS) entry which is preliminary data.</text>
</comment>
<sequence>MKPFSLTFKETQLFQMYKQILRRINKAQNLQDLSSFFVLFSFEELKEVIMNKLNVEIEKGQKNEDNADFFAAQKKIRGMYLYTIPFDEILPTSIILAYILFESYFIQKGEKKKFVDNIFF</sequence>
<dbReference type="Proteomes" id="UP000023152">
    <property type="component" value="Unassembled WGS sequence"/>
</dbReference>
<accession>X6LZG9</accession>
<dbReference type="EMBL" id="ASPP01026264">
    <property type="protein sequence ID" value="ETO07318.1"/>
    <property type="molecule type" value="Genomic_DNA"/>
</dbReference>
<dbReference type="AlphaFoldDB" id="X6LZG9"/>
<keyword evidence="1" id="KW-1133">Transmembrane helix</keyword>
<evidence type="ECO:0000313" key="3">
    <source>
        <dbReference type="Proteomes" id="UP000023152"/>
    </source>
</evidence>
<keyword evidence="1" id="KW-0472">Membrane</keyword>
<proteinExistence type="predicted"/>
<feature type="transmembrane region" description="Helical" evidence="1">
    <location>
        <begin position="89"/>
        <end position="106"/>
    </location>
</feature>